<evidence type="ECO:0000259" key="12">
    <source>
        <dbReference type="PROSITE" id="PS50862"/>
    </source>
</evidence>
<keyword evidence="11" id="KW-0175">Coiled coil</keyword>
<feature type="binding site" evidence="10">
    <location>
        <begin position="385"/>
        <end position="388"/>
    </location>
    <ligand>
        <name>ATP</name>
        <dbReference type="ChEBI" id="CHEBI:30616"/>
    </ligand>
</feature>
<organism evidence="13 14">
    <name type="scientific">Cyanidioschyzon merolae (strain NIES-3377 / 10D)</name>
    <name type="common">Unicellular red alga</name>
    <dbReference type="NCBI Taxonomy" id="280699"/>
    <lineage>
        <taxon>Eukaryota</taxon>
        <taxon>Rhodophyta</taxon>
        <taxon>Bangiophyceae</taxon>
        <taxon>Cyanidiales</taxon>
        <taxon>Cyanidiaceae</taxon>
        <taxon>Cyanidioschyzon</taxon>
    </lineage>
</organism>
<dbReference type="Gramene" id="CMN178CT">
    <property type="protein sequence ID" value="CMN178CT"/>
    <property type="gene ID" value="CMN178C"/>
</dbReference>
<keyword evidence="3 13" id="KW-0436">Ligase</keyword>
<dbReference type="GO" id="GO:0004828">
    <property type="term" value="F:serine-tRNA ligase activity"/>
    <property type="evidence" value="ECO:0007669"/>
    <property type="project" value="UniProtKB-EC"/>
</dbReference>
<dbReference type="OrthoDB" id="10264585at2759"/>
<dbReference type="InterPro" id="IPR010978">
    <property type="entry name" value="tRNA-bd_arm"/>
</dbReference>
<evidence type="ECO:0000256" key="3">
    <source>
        <dbReference type="ARBA" id="ARBA00022598"/>
    </source>
</evidence>
<dbReference type="InterPro" id="IPR042103">
    <property type="entry name" value="SerRS_1_N_sf"/>
</dbReference>
<dbReference type="Pfam" id="PF00587">
    <property type="entry name" value="tRNA-synt_2b"/>
    <property type="match status" value="1"/>
</dbReference>
<gene>
    <name evidence="13" type="ORF">CYME_CMN178C</name>
</gene>
<keyword evidence="4" id="KW-0547">Nucleotide-binding</keyword>
<dbReference type="Gene3D" id="3.30.930.10">
    <property type="entry name" value="Bira Bifunctional Protein, Domain 2"/>
    <property type="match status" value="1"/>
</dbReference>
<name>M1VJ63_CYAM1</name>
<evidence type="ECO:0000256" key="2">
    <source>
        <dbReference type="ARBA" id="ARBA00012840"/>
    </source>
</evidence>
<reference evidence="13 14" key="1">
    <citation type="journal article" date="2004" name="Nature">
        <title>Genome sequence of the ultrasmall unicellular red alga Cyanidioschyzon merolae 10D.</title>
        <authorList>
            <person name="Matsuzaki M."/>
            <person name="Misumi O."/>
            <person name="Shin-i T."/>
            <person name="Maruyama S."/>
            <person name="Takahara M."/>
            <person name="Miyagishima S."/>
            <person name="Mori T."/>
            <person name="Nishida K."/>
            <person name="Yagisawa F."/>
            <person name="Nishida K."/>
            <person name="Yoshida Y."/>
            <person name="Nishimura Y."/>
            <person name="Nakao S."/>
            <person name="Kobayashi T."/>
            <person name="Momoyama Y."/>
            <person name="Higashiyama T."/>
            <person name="Minoda A."/>
            <person name="Sano M."/>
            <person name="Nomoto H."/>
            <person name="Oishi K."/>
            <person name="Hayashi H."/>
            <person name="Ohta F."/>
            <person name="Nishizaka S."/>
            <person name="Haga S."/>
            <person name="Miura S."/>
            <person name="Morishita T."/>
            <person name="Kabeya Y."/>
            <person name="Terasawa K."/>
            <person name="Suzuki Y."/>
            <person name="Ishii Y."/>
            <person name="Asakawa S."/>
            <person name="Takano H."/>
            <person name="Ohta N."/>
            <person name="Kuroiwa H."/>
            <person name="Tanaka K."/>
            <person name="Shimizu N."/>
            <person name="Sugano S."/>
            <person name="Sato N."/>
            <person name="Nozaki H."/>
            <person name="Ogasawara N."/>
            <person name="Kohara Y."/>
            <person name="Kuroiwa T."/>
        </authorList>
    </citation>
    <scope>NUCLEOTIDE SEQUENCE [LARGE SCALE GENOMIC DNA]</scope>
    <source>
        <strain evidence="13 14">10D</strain>
    </source>
</reference>
<evidence type="ECO:0000256" key="6">
    <source>
        <dbReference type="ARBA" id="ARBA00022917"/>
    </source>
</evidence>
<protein>
    <recommendedName>
        <fullName evidence="2">serine--tRNA ligase</fullName>
        <ecNumber evidence="2">6.1.1.11</ecNumber>
    </recommendedName>
    <alternativeName>
        <fullName evidence="8">Seryl-tRNA synthetase</fullName>
    </alternativeName>
</protein>
<dbReference type="OMA" id="GYTPCFR"/>
<evidence type="ECO:0000256" key="1">
    <source>
        <dbReference type="ARBA" id="ARBA00010728"/>
    </source>
</evidence>
<evidence type="ECO:0000256" key="8">
    <source>
        <dbReference type="ARBA" id="ARBA00031113"/>
    </source>
</evidence>
<comment type="similarity">
    <text evidence="1">Belongs to the class-II aminoacyl-tRNA synthetase family. Type-1 seryl-tRNA synthetase subfamily.</text>
</comment>
<dbReference type="PRINTS" id="PR00981">
    <property type="entry name" value="TRNASYNTHSER"/>
</dbReference>
<dbReference type="SUPFAM" id="SSF46589">
    <property type="entry name" value="tRNA-binding arm"/>
    <property type="match status" value="1"/>
</dbReference>
<feature type="site" description="Important for serine binding" evidence="9">
    <location>
        <position position="423"/>
    </location>
</feature>
<feature type="domain" description="Aminoacyl-transfer RNA synthetases class-II family profile" evidence="12">
    <location>
        <begin position="147"/>
        <end position="447"/>
    </location>
</feature>
<keyword evidence="14" id="KW-1185">Reference proteome</keyword>
<dbReference type="EMBL" id="AP006496">
    <property type="protein sequence ID" value="BAM81283.1"/>
    <property type="molecule type" value="Genomic_DNA"/>
</dbReference>
<dbReference type="STRING" id="280699.M1VJ63"/>
<evidence type="ECO:0000256" key="11">
    <source>
        <dbReference type="SAM" id="Coils"/>
    </source>
</evidence>
<evidence type="ECO:0000256" key="9">
    <source>
        <dbReference type="PIRSR" id="PIRSR001529-1"/>
    </source>
</evidence>
<dbReference type="GeneID" id="16995416"/>
<dbReference type="InterPro" id="IPR045864">
    <property type="entry name" value="aa-tRNA-synth_II/BPL/LPL"/>
</dbReference>
<keyword evidence="5 10" id="KW-0067">ATP-binding</keyword>
<dbReference type="RefSeq" id="XP_005537319.1">
    <property type="nucleotide sequence ID" value="XM_005537262.1"/>
</dbReference>
<dbReference type="AlphaFoldDB" id="M1VJ63"/>
<feature type="binding site" evidence="10">
    <location>
        <begin position="296"/>
        <end position="298"/>
    </location>
    <ligand>
        <name>ATP</name>
        <dbReference type="ChEBI" id="CHEBI:30616"/>
    </ligand>
</feature>
<dbReference type="KEGG" id="cme:CYME_CMN178C"/>
<dbReference type="GO" id="GO:0005524">
    <property type="term" value="F:ATP binding"/>
    <property type="evidence" value="ECO:0007669"/>
    <property type="project" value="UniProtKB-KW"/>
</dbReference>
<dbReference type="PIRSF" id="PIRSF001529">
    <property type="entry name" value="Ser-tRNA-synth_IIa"/>
    <property type="match status" value="1"/>
</dbReference>
<evidence type="ECO:0000313" key="13">
    <source>
        <dbReference type="EMBL" id="BAM81283.1"/>
    </source>
</evidence>
<evidence type="ECO:0000256" key="5">
    <source>
        <dbReference type="ARBA" id="ARBA00022840"/>
    </source>
</evidence>
<evidence type="ECO:0000256" key="4">
    <source>
        <dbReference type="ARBA" id="ARBA00022741"/>
    </source>
</evidence>
<feature type="binding site" evidence="10">
    <location>
        <begin position="312"/>
        <end position="315"/>
    </location>
    <ligand>
        <name>ATP</name>
        <dbReference type="ChEBI" id="CHEBI:30616"/>
    </ligand>
</feature>
<dbReference type="InterPro" id="IPR033729">
    <property type="entry name" value="SerRS_core"/>
</dbReference>
<feature type="binding site" evidence="9">
    <location>
        <position position="296"/>
    </location>
    <ligand>
        <name>L-serine</name>
        <dbReference type="ChEBI" id="CHEBI:33384"/>
    </ligand>
</feature>
<dbReference type="InterPro" id="IPR006195">
    <property type="entry name" value="aa-tRNA-synth_II"/>
</dbReference>
<dbReference type="InterPro" id="IPR002314">
    <property type="entry name" value="aa-tRNA-synt_IIb"/>
</dbReference>
<dbReference type="InterPro" id="IPR015866">
    <property type="entry name" value="Ser-tRNA-synth_1_N"/>
</dbReference>
<sequence length="476" mass="53259">MLDIRLFRAEQGGNPELVRESQRRRFADVKLVDRVIELDERWRQAQFRVDALRRELNESSKRVSGLIKSGADASELISSVADLKRSIPAAEREAAALEQERDALLREIGNLVHESVPVSVDEADNRVERLWGYPELADERVKNAHRSHVELLLALGAADYERGARVAGSRGYFLIGPGVRLNLALVQYALNFLRERGFREMQPPYFMTSDAMARCAQLSDFDEQLYKVTVRSRGAAAGEPESSGTGGTNATAAAAEDDKYYLIATSEQPICAYHTDEWLDPSTLPLLYAGFSTCFRKEAGAHGRDQLGIFRVHQFEKIEQFAVTSPLDGASWEMLERLLGNAEEFYQSLGIPYRIVSIVSGALNNAASKKYDLEGWYPASKAWRELVSCSNCTDYQSRRLLTRYGMKKGGDREKRFVHMLNSTLCATTRVICCIVENYQRENGVEVPAVLQPYLGGETLLPFVNLPQKGSLADQSG</sequence>
<dbReference type="InterPro" id="IPR002317">
    <property type="entry name" value="Ser-tRNA-ligase_type_1"/>
</dbReference>
<dbReference type="Proteomes" id="UP000007014">
    <property type="component" value="Chromosome 14"/>
</dbReference>
<evidence type="ECO:0000256" key="7">
    <source>
        <dbReference type="ARBA" id="ARBA00023146"/>
    </source>
</evidence>
<accession>M1VJ63</accession>
<feature type="binding site" evidence="9">
    <location>
        <position position="319"/>
    </location>
    <ligand>
        <name>L-serine</name>
        <dbReference type="ChEBI" id="CHEBI:33384"/>
    </ligand>
</feature>
<keyword evidence="7" id="KW-0030">Aminoacyl-tRNA synthetase</keyword>
<evidence type="ECO:0000256" key="10">
    <source>
        <dbReference type="PIRSR" id="PIRSR001529-2"/>
    </source>
</evidence>
<dbReference type="GO" id="GO:0006434">
    <property type="term" value="P:seryl-tRNA aminoacylation"/>
    <property type="evidence" value="ECO:0007669"/>
    <property type="project" value="InterPro"/>
</dbReference>
<evidence type="ECO:0000313" key="14">
    <source>
        <dbReference type="Proteomes" id="UP000007014"/>
    </source>
</evidence>
<feature type="coiled-coil region" evidence="11">
    <location>
        <begin position="80"/>
        <end position="114"/>
    </location>
</feature>
<dbReference type="NCBIfam" id="TIGR00414">
    <property type="entry name" value="serS"/>
    <property type="match status" value="1"/>
</dbReference>
<dbReference type="SUPFAM" id="SSF55681">
    <property type="entry name" value="Class II aaRS and biotin synthetases"/>
    <property type="match status" value="1"/>
</dbReference>
<dbReference type="Gene3D" id="1.10.287.40">
    <property type="entry name" value="Serine-tRNA synthetase, tRNA binding domain"/>
    <property type="match status" value="1"/>
</dbReference>
<dbReference type="HOGENOM" id="CLU_023797_0_1_1"/>
<dbReference type="eggNOG" id="KOG2509">
    <property type="taxonomic scope" value="Eukaryota"/>
</dbReference>
<dbReference type="EC" id="6.1.1.11" evidence="2"/>
<keyword evidence="6" id="KW-0648">Protein biosynthesis</keyword>
<dbReference type="CDD" id="cd00770">
    <property type="entry name" value="SerRS_core"/>
    <property type="match status" value="1"/>
</dbReference>
<dbReference type="Pfam" id="PF02403">
    <property type="entry name" value="Seryl_tRNA_N"/>
    <property type="match status" value="1"/>
</dbReference>
<feature type="binding site" evidence="9">
    <location>
        <position position="421"/>
    </location>
    <ligand>
        <name>L-serine</name>
        <dbReference type="ChEBI" id="CHEBI:33384"/>
    </ligand>
</feature>
<dbReference type="FunFam" id="3.30.930.10:FF:000026">
    <property type="entry name" value="Seryl-tRNA synthetase, cytoplasmic"/>
    <property type="match status" value="1"/>
</dbReference>
<dbReference type="PROSITE" id="PS50862">
    <property type="entry name" value="AA_TRNA_LIGASE_II"/>
    <property type="match status" value="1"/>
</dbReference>
<reference evidence="13 14" key="2">
    <citation type="journal article" date="2007" name="BMC Biol.">
        <title>A 100%-complete sequence reveals unusually simple genomic features in the hot-spring red alga Cyanidioschyzon merolae.</title>
        <authorList>
            <person name="Nozaki H."/>
            <person name="Takano H."/>
            <person name="Misumi O."/>
            <person name="Terasawa K."/>
            <person name="Matsuzaki M."/>
            <person name="Maruyama S."/>
            <person name="Nishida K."/>
            <person name="Yagisawa F."/>
            <person name="Yoshida Y."/>
            <person name="Fujiwara T."/>
            <person name="Takio S."/>
            <person name="Tamura K."/>
            <person name="Chung S.J."/>
            <person name="Nakamura S."/>
            <person name="Kuroiwa H."/>
            <person name="Tanaka K."/>
            <person name="Sato N."/>
            <person name="Kuroiwa T."/>
        </authorList>
    </citation>
    <scope>NUCLEOTIDE SEQUENCE [LARGE SCALE GENOMIC DNA]</scope>
    <source>
        <strain evidence="13 14">10D</strain>
    </source>
</reference>
<feature type="binding site" evidence="9">
    <location>
        <position position="265"/>
    </location>
    <ligand>
        <name>L-serine</name>
        <dbReference type="ChEBI" id="CHEBI:33384"/>
    </ligand>
</feature>
<dbReference type="PANTHER" id="PTHR11778">
    <property type="entry name" value="SERYL-TRNA SYNTHETASE"/>
    <property type="match status" value="1"/>
</dbReference>
<proteinExistence type="inferred from homology"/>